<accession>A0A285ECL5</accession>
<dbReference type="RefSeq" id="WP_143426632.1">
    <property type="nucleotide sequence ID" value="NZ_JACHXB010000001.1"/>
</dbReference>
<keyword evidence="2" id="KW-1185">Reference proteome</keyword>
<proteinExistence type="predicted"/>
<reference evidence="1 2" key="1">
    <citation type="submission" date="2017-09" db="EMBL/GenBank/DDBJ databases">
        <authorList>
            <person name="Ehlers B."/>
            <person name="Leendertz F.H."/>
        </authorList>
    </citation>
    <scope>NUCLEOTIDE SEQUENCE [LARGE SCALE GENOMIC DNA]</scope>
    <source>
        <strain evidence="1 2">DSM 46844</strain>
    </source>
</reference>
<evidence type="ECO:0000313" key="1">
    <source>
        <dbReference type="EMBL" id="SNX96849.1"/>
    </source>
</evidence>
<sequence length="68" mass="7205">MTTPEGRRVRVTRDLRTGAQSMVDAETGVPYVAPARVRPVDDGVATGAQLDRSSLTVGDGWMHGPVAL</sequence>
<organism evidence="1 2">
    <name type="scientific">Geodermatophilus sabuli</name>
    <dbReference type="NCBI Taxonomy" id="1564158"/>
    <lineage>
        <taxon>Bacteria</taxon>
        <taxon>Bacillati</taxon>
        <taxon>Actinomycetota</taxon>
        <taxon>Actinomycetes</taxon>
        <taxon>Geodermatophilales</taxon>
        <taxon>Geodermatophilaceae</taxon>
        <taxon>Geodermatophilus</taxon>
    </lineage>
</organism>
<name>A0A285ECL5_9ACTN</name>
<dbReference type="EMBL" id="OBDO01000005">
    <property type="protein sequence ID" value="SNX96849.1"/>
    <property type="molecule type" value="Genomic_DNA"/>
</dbReference>
<gene>
    <name evidence="1" type="ORF">SAMN06893097_105189</name>
</gene>
<evidence type="ECO:0000313" key="2">
    <source>
        <dbReference type="Proteomes" id="UP000219514"/>
    </source>
</evidence>
<dbReference type="AlphaFoldDB" id="A0A285ECL5"/>
<dbReference type="Proteomes" id="UP000219514">
    <property type="component" value="Unassembled WGS sequence"/>
</dbReference>
<protein>
    <submittedName>
        <fullName evidence="1">Uncharacterized protein</fullName>
    </submittedName>
</protein>